<dbReference type="GO" id="GO:0005261">
    <property type="term" value="F:monoatomic cation channel activity"/>
    <property type="evidence" value="ECO:0007669"/>
    <property type="project" value="TreeGrafter"/>
</dbReference>
<evidence type="ECO:0000313" key="8">
    <source>
        <dbReference type="Proteomes" id="UP000663873"/>
    </source>
</evidence>
<dbReference type="Proteomes" id="UP000663862">
    <property type="component" value="Unassembled WGS sequence"/>
</dbReference>
<organism evidence="4 7">
    <name type="scientific">Rotaria socialis</name>
    <dbReference type="NCBI Taxonomy" id="392032"/>
    <lineage>
        <taxon>Eukaryota</taxon>
        <taxon>Metazoa</taxon>
        <taxon>Spiralia</taxon>
        <taxon>Gnathifera</taxon>
        <taxon>Rotifera</taxon>
        <taxon>Eurotatoria</taxon>
        <taxon>Bdelloidea</taxon>
        <taxon>Philodinida</taxon>
        <taxon>Philodinidae</taxon>
        <taxon>Rotaria</taxon>
    </lineage>
</organism>
<feature type="domain" description="TRPM SLOG" evidence="2">
    <location>
        <begin position="253"/>
        <end position="373"/>
    </location>
</feature>
<dbReference type="GO" id="GO:0005886">
    <property type="term" value="C:plasma membrane"/>
    <property type="evidence" value="ECO:0007669"/>
    <property type="project" value="TreeGrafter"/>
</dbReference>
<proteinExistence type="predicted"/>
<dbReference type="EMBL" id="CAJOBP010000424">
    <property type="protein sequence ID" value="CAF4176394.1"/>
    <property type="molecule type" value="Genomic_DNA"/>
</dbReference>
<dbReference type="InterPro" id="IPR050927">
    <property type="entry name" value="TRPM"/>
</dbReference>
<dbReference type="PANTHER" id="PTHR13800">
    <property type="entry name" value="TRANSIENT RECEPTOR POTENTIAL CATION CHANNEL, SUBFAMILY M, MEMBER 6"/>
    <property type="match status" value="1"/>
</dbReference>
<dbReference type="OrthoDB" id="10040020at2759"/>
<protein>
    <recommendedName>
        <fullName evidence="2">TRPM SLOG domain-containing protein</fullName>
    </recommendedName>
</protein>
<evidence type="ECO:0000259" key="2">
    <source>
        <dbReference type="Pfam" id="PF18139"/>
    </source>
</evidence>
<feature type="region of interest" description="Disordered" evidence="1">
    <location>
        <begin position="408"/>
        <end position="474"/>
    </location>
</feature>
<feature type="domain" description="TRPM SLOG" evidence="2">
    <location>
        <begin position="71"/>
        <end position="163"/>
    </location>
</feature>
<name>A0A817ZIY2_9BILA</name>
<keyword evidence="8" id="KW-1185">Reference proteome</keyword>
<dbReference type="EMBL" id="CAJOBQ010000398">
    <property type="protein sequence ID" value="CAF4346170.1"/>
    <property type="molecule type" value="Genomic_DNA"/>
</dbReference>
<gene>
    <name evidence="4" type="ORF">FME351_LOCUS8257</name>
    <name evidence="3" type="ORF">TIS948_LOCUS13223</name>
    <name evidence="6" type="ORF">TSG867_LOCUS9218</name>
    <name evidence="5" type="ORF">UJA718_LOCUS5026</name>
</gene>
<dbReference type="PANTHER" id="PTHR13800:SF1">
    <property type="entry name" value="TRANSIENT RECEPTOR POTENTIAL CATION CHANNEL TRPM"/>
    <property type="match status" value="1"/>
</dbReference>
<feature type="compositionally biased region" description="Basic and acidic residues" evidence="1">
    <location>
        <begin position="408"/>
        <end position="430"/>
    </location>
</feature>
<dbReference type="EMBL" id="CAJNYU010000829">
    <property type="protein sequence ID" value="CAF3392223.1"/>
    <property type="molecule type" value="Genomic_DNA"/>
</dbReference>
<dbReference type="Proteomes" id="UP000663825">
    <property type="component" value="Unassembled WGS sequence"/>
</dbReference>
<evidence type="ECO:0000313" key="3">
    <source>
        <dbReference type="EMBL" id="CAF3212819.1"/>
    </source>
</evidence>
<sequence>MTMPQELYRAYNHVKEVIYKTNQSEHKLKLAKSELKESWNGITDQESDEGKFGFLQLDYPDQTVMNDRLSQFIQISYTSSKESMIRFIIEAYQLPLPRLILSIQTDYINSENPLKERFSIQEETKRAIQRGLTEAAKTANAWVMTSGVNHAMNRLVGEALCADDDVPCIGLCSWPRSLGHGQLESRVIDGTHSIQNSDKVFDLENECATDCVGRQRSSSWFSGKIRQVFKNRQASNPSHAAGTHTNSLYLMSNQQFPIYIHKYDQTNSIYNLEPNHSHFLLFDHIPSEWKIGITIRQDIEDSLDSILKSEMVGYDRWNKFGNDIPTVLLLLGGNITTLEALYYRKFRDRTPIVVVRGTGGLADIMADIADFSNTSDKKVGLSPEEWKTHHESSCLKYKERLLRLSDGKEKYDKENSDDIENHGNNGRRDGEDDCLDNDDDAEERDDTENVEDDTEDGKGNATESDGNPHGHGYNTEKYIEELMRSHELIVVFDPIGGDGNLEDAIADAMLKRIYFLYQNYGISKYDSLAMELKWCLTWNQVDHARQNVFAEHVFENMTSSETMQGFVSTFYKLAESFQSTCMTERDFGVFEKLDQNLDAYSINIESAKCIRISQTELYRLEKQYELSLFWHN</sequence>
<dbReference type="GO" id="GO:0030001">
    <property type="term" value="P:metal ion transport"/>
    <property type="evidence" value="ECO:0007669"/>
    <property type="project" value="TreeGrafter"/>
</dbReference>
<dbReference type="InterPro" id="IPR041491">
    <property type="entry name" value="TRPM_SLOG"/>
</dbReference>
<evidence type="ECO:0000256" key="1">
    <source>
        <dbReference type="SAM" id="MobiDB-lite"/>
    </source>
</evidence>
<evidence type="ECO:0000313" key="6">
    <source>
        <dbReference type="EMBL" id="CAF4346170.1"/>
    </source>
</evidence>
<evidence type="ECO:0000313" key="5">
    <source>
        <dbReference type="EMBL" id="CAF4176394.1"/>
    </source>
</evidence>
<evidence type="ECO:0000313" key="7">
    <source>
        <dbReference type="Proteomes" id="UP000663869"/>
    </source>
</evidence>
<dbReference type="Pfam" id="PF18139">
    <property type="entry name" value="LSDAT_euk"/>
    <property type="match status" value="2"/>
</dbReference>
<dbReference type="AlphaFoldDB" id="A0A817ZIY2"/>
<reference evidence="4" key="1">
    <citation type="submission" date="2021-02" db="EMBL/GenBank/DDBJ databases">
        <authorList>
            <person name="Nowell W R."/>
        </authorList>
    </citation>
    <scope>NUCLEOTIDE SEQUENCE</scope>
</reference>
<feature type="compositionally biased region" description="Acidic residues" evidence="1">
    <location>
        <begin position="431"/>
        <end position="455"/>
    </location>
</feature>
<accession>A0A817ZIY2</accession>
<evidence type="ECO:0000313" key="4">
    <source>
        <dbReference type="EMBL" id="CAF3392223.1"/>
    </source>
</evidence>
<dbReference type="Proteomes" id="UP000663869">
    <property type="component" value="Unassembled WGS sequence"/>
</dbReference>
<comment type="caution">
    <text evidence="4">The sequence shown here is derived from an EMBL/GenBank/DDBJ whole genome shotgun (WGS) entry which is preliminary data.</text>
</comment>
<dbReference type="Proteomes" id="UP000663873">
    <property type="component" value="Unassembled WGS sequence"/>
</dbReference>
<dbReference type="EMBL" id="CAJNXB010002049">
    <property type="protein sequence ID" value="CAF3212819.1"/>
    <property type="molecule type" value="Genomic_DNA"/>
</dbReference>